<comment type="caution">
    <text evidence="2">The sequence shown here is derived from an EMBL/GenBank/DDBJ whole genome shotgun (WGS) entry which is preliminary data.</text>
</comment>
<sequence length="108" mass="11599">MKNLLAALACSCLLSPLAHASSSDAWAQYDKAVIASCLKASGLKNPQPSGRAAQFDDKVGYSALLLQGQYPQKHMKGQKGIELCLYHKASKTAHVSEWDSIAPTLKAR</sequence>
<feature type="signal peptide" evidence="1">
    <location>
        <begin position="1"/>
        <end position="20"/>
    </location>
</feature>
<reference evidence="2 3" key="2">
    <citation type="journal article" date="2023" name="Plant Pathol.">
        <title>Dismantling and reorganizing Pseudomonas marginalis sensu#lato.</title>
        <authorList>
            <person name="Sawada H."/>
            <person name="Fujikawa T."/>
            <person name="Satou M."/>
        </authorList>
    </citation>
    <scope>NUCLEOTIDE SEQUENCE [LARGE SCALE GENOMIC DNA]</scope>
    <source>
        <strain evidence="2 3">MAFF 302030</strain>
    </source>
</reference>
<protein>
    <recommendedName>
        <fullName evidence="4">Secreted protein</fullName>
    </recommendedName>
</protein>
<evidence type="ECO:0000313" key="2">
    <source>
        <dbReference type="EMBL" id="MCK9797731.1"/>
    </source>
</evidence>
<evidence type="ECO:0008006" key="4">
    <source>
        <dbReference type="Google" id="ProtNLM"/>
    </source>
</evidence>
<evidence type="ECO:0000256" key="1">
    <source>
        <dbReference type="SAM" id="SignalP"/>
    </source>
</evidence>
<name>A0A9X1YTJ5_9PSED</name>
<dbReference type="EMBL" id="JALQCW010000015">
    <property type="protein sequence ID" value="MCK9797731.1"/>
    <property type="molecule type" value="Genomic_DNA"/>
</dbReference>
<accession>A0A9X1YTJ5</accession>
<dbReference type="Proteomes" id="UP001155059">
    <property type="component" value="Unassembled WGS sequence"/>
</dbReference>
<proteinExistence type="predicted"/>
<evidence type="ECO:0000313" key="3">
    <source>
        <dbReference type="Proteomes" id="UP001155059"/>
    </source>
</evidence>
<keyword evidence="1" id="KW-0732">Signal</keyword>
<organism evidence="2 3">
    <name type="scientific">Pseudomonas morbosilactucae</name>
    <dbReference type="NCBI Taxonomy" id="2938197"/>
    <lineage>
        <taxon>Bacteria</taxon>
        <taxon>Pseudomonadati</taxon>
        <taxon>Pseudomonadota</taxon>
        <taxon>Gammaproteobacteria</taxon>
        <taxon>Pseudomonadales</taxon>
        <taxon>Pseudomonadaceae</taxon>
        <taxon>Pseudomonas</taxon>
    </lineage>
</organism>
<dbReference type="RefSeq" id="WP_123337690.1">
    <property type="nucleotide sequence ID" value="NZ_JALQCW010000015.1"/>
</dbReference>
<feature type="chain" id="PRO_5040840082" description="Secreted protein" evidence="1">
    <location>
        <begin position="21"/>
        <end position="108"/>
    </location>
</feature>
<gene>
    <name evidence="2" type="ORF">M1B34_08320</name>
</gene>
<reference evidence="2 3" key="1">
    <citation type="journal article" date="2022" name="Int. J. Syst. Evol. Microbiol.">
        <title>Pseudomonas aegrilactucae sp. nov. and Pseudomonas morbosilactucae sp. nov., pathogens causing bacterial rot of lettuce in Japan.</title>
        <authorList>
            <person name="Sawada H."/>
            <person name="Fujikawa T."/>
            <person name="Satou M."/>
        </authorList>
    </citation>
    <scope>NUCLEOTIDE SEQUENCE [LARGE SCALE GENOMIC DNA]</scope>
    <source>
        <strain evidence="2 3">MAFF 302030</strain>
    </source>
</reference>
<dbReference type="AlphaFoldDB" id="A0A9X1YTJ5"/>